<dbReference type="EMBL" id="PFMD01000071">
    <property type="protein sequence ID" value="PIY95677.1"/>
    <property type="molecule type" value="Genomic_DNA"/>
</dbReference>
<dbReference type="Gene3D" id="3.40.50.1950">
    <property type="entry name" value="Flavin prenyltransferase-like"/>
    <property type="match status" value="1"/>
</dbReference>
<comment type="caution">
    <text evidence="2">The sequence shown here is derived from an EMBL/GenBank/DDBJ whole genome shotgun (WGS) entry which is preliminary data.</text>
</comment>
<dbReference type="GO" id="GO:0004633">
    <property type="term" value="F:phosphopantothenoylcysteine decarboxylase activity"/>
    <property type="evidence" value="ECO:0007669"/>
    <property type="project" value="TreeGrafter"/>
</dbReference>
<dbReference type="GO" id="GO:0071513">
    <property type="term" value="C:phosphopantothenoylcysteine decarboxylase complex"/>
    <property type="evidence" value="ECO:0007669"/>
    <property type="project" value="TreeGrafter"/>
</dbReference>
<reference evidence="2 3" key="1">
    <citation type="submission" date="2017-09" db="EMBL/GenBank/DDBJ databases">
        <title>Depth-based differentiation of microbial function through sediment-hosted aquifers and enrichment of novel symbionts in the deep terrestrial subsurface.</title>
        <authorList>
            <person name="Probst A.J."/>
            <person name="Ladd B."/>
            <person name="Jarett J.K."/>
            <person name="Geller-Mcgrath D.E."/>
            <person name="Sieber C.M."/>
            <person name="Emerson J.B."/>
            <person name="Anantharaman K."/>
            <person name="Thomas B.C."/>
            <person name="Malmstrom R."/>
            <person name="Stieglmeier M."/>
            <person name="Klingl A."/>
            <person name="Woyke T."/>
            <person name="Ryan C.M."/>
            <person name="Banfield J.F."/>
        </authorList>
    </citation>
    <scope>NUCLEOTIDE SEQUENCE [LARGE SCALE GENOMIC DNA]</scope>
    <source>
        <strain evidence="2">CG_4_10_14_0_8_um_filter_42_10</strain>
    </source>
</reference>
<protein>
    <recommendedName>
        <fullName evidence="1">Flavoprotein domain-containing protein</fullName>
    </recommendedName>
</protein>
<dbReference type="Proteomes" id="UP000230779">
    <property type="component" value="Unassembled WGS sequence"/>
</dbReference>
<dbReference type="PANTHER" id="PTHR14359">
    <property type="entry name" value="HOMO-OLIGOMERIC FLAVIN CONTAINING CYS DECARBOXYLASE FAMILY"/>
    <property type="match status" value="1"/>
</dbReference>
<dbReference type="InterPro" id="IPR003382">
    <property type="entry name" value="Flavoprotein"/>
</dbReference>
<dbReference type="PANTHER" id="PTHR14359:SF6">
    <property type="entry name" value="PHOSPHOPANTOTHENOYLCYSTEINE DECARBOXYLASE"/>
    <property type="match status" value="1"/>
</dbReference>
<dbReference type="AlphaFoldDB" id="A0A2M7RGJ6"/>
<evidence type="ECO:0000259" key="1">
    <source>
        <dbReference type="Pfam" id="PF02441"/>
    </source>
</evidence>
<dbReference type="GO" id="GO:0015937">
    <property type="term" value="P:coenzyme A biosynthetic process"/>
    <property type="evidence" value="ECO:0007669"/>
    <property type="project" value="TreeGrafter"/>
</dbReference>
<dbReference type="SUPFAM" id="SSF52507">
    <property type="entry name" value="Homo-oligomeric flavin-containing Cys decarboxylases, HFCD"/>
    <property type="match status" value="1"/>
</dbReference>
<proteinExistence type="predicted"/>
<dbReference type="InterPro" id="IPR036551">
    <property type="entry name" value="Flavin_trans-like"/>
</dbReference>
<feature type="domain" description="Flavoprotein" evidence="1">
    <location>
        <begin position="8"/>
        <end position="149"/>
    </location>
</feature>
<evidence type="ECO:0000313" key="3">
    <source>
        <dbReference type="Proteomes" id="UP000230779"/>
    </source>
</evidence>
<name>A0A2M7RGJ6_9BACT</name>
<accession>A0A2M7RGJ6</accession>
<gene>
    <name evidence="2" type="ORF">COY66_06130</name>
</gene>
<sequence length="192" mass="21378">MINVLKDKKILIGITGGIAAYRICSMINKLKKGGSIIKVIMTDAATKFVSPMTFQSLTNHPVHINTFDSNNKSDIEHINLADWCDLFLLAPATYNTINKIANGIADNLLTTVIAAIPSQTPVLIAPAMNCHMWENLIIKENIKRLEKIRINSKLKKYYFVAPRRGQLACGYEGEGVLETSDIIIKEITKILH</sequence>
<dbReference type="Pfam" id="PF02441">
    <property type="entry name" value="Flavoprotein"/>
    <property type="match status" value="1"/>
</dbReference>
<organism evidence="2 3">
    <name type="scientific">Candidatus Kerfeldbacteria bacterium CG_4_10_14_0_8_um_filter_42_10</name>
    <dbReference type="NCBI Taxonomy" id="2014248"/>
    <lineage>
        <taxon>Bacteria</taxon>
        <taxon>Candidatus Kerfeldiibacteriota</taxon>
    </lineage>
</organism>
<dbReference type="GO" id="GO:0010181">
    <property type="term" value="F:FMN binding"/>
    <property type="evidence" value="ECO:0007669"/>
    <property type="project" value="TreeGrafter"/>
</dbReference>
<evidence type="ECO:0000313" key="2">
    <source>
        <dbReference type="EMBL" id="PIY95677.1"/>
    </source>
</evidence>